<dbReference type="EMBL" id="CP100390">
    <property type="protein sequence ID" value="UZE94416.1"/>
    <property type="molecule type" value="Genomic_DNA"/>
</dbReference>
<keyword evidence="3" id="KW-1185">Reference proteome</keyword>
<proteinExistence type="predicted"/>
<reference evidence="2" key="1">
    <citation type="submission" date="2022-06" db="EMBL/GenBank/DDBJ databases">
        <title>Alkalimarinus sp. nov., isolated from gut of a Alitta virens.</title>
        <authorList>
            <person name="Yang A.I."/>
            <person name="Shin N.-R."/>
        </authorList>
    </citation>
    <scope>NUCLEOTIDE SEQUENCE</scope>
    <source>
        <strain evidence="2">A2M4</strain>
    </source>
</reference>
<gene>
    <name evidence="2" type="ORF">NKI27_09940</name>
</gene>
<evidence type="ECO:0000313" key="2">
    <source>
        <dbReference type="EMBL" id="UZE94416.1"/>
    </source>
</evidence>
<accession>A0ABY6MX62</accession>
<evidence type="ECO:0008006" key="4">
    <source>
        <dbReference type="Google" id="ProtNLM"/>
    </source>
</evidence>
<keyword evidence="1" id="KW-0472">Membrane</keyword>
<sequence>MTRKRAENKANVLYRGEVMEPINPLYLMAGSFLILGVVFVVMWVIAAKHDAKIEQKKRGER</sequence>
<keyword evidence="1" id="KW-1133">Transmembrane helix</keyword>
<evidence type="ECO:0000313" key="3">
    <source>
        <dbReference type="Proteomes" id="UP001163739"/>
    </source>
</evidence>
<name>A0ABY6MX62_9ALTE</name>
<evidence type="ECO:0000256" key="1">
    <source>
        <dbReference type="SAM" id="Phobius"/>
    </source>
</evidence>
<dbReference type="Proteomes" id="UP001163739">
    <property type="component" value="Chromosome"/>
</dbReference>
<keyword evidence="1" id="KW-0812">Transmembrane</keyword>
<protein>
    <recommendedName>
        <fullName evidence="4">DUF3149 domain-containing protein</fullName>
    </recommendedName>
</protein>
<feature type="transmembrane region" description="Helical" evidence="1">
    <location>
        <begin position="25"/>
        <end position="47"/>
    </location>
</feature>
<organism evidence="2 3">
    <name type="scientific">Alkalimarinus alittae</name>
    <dbReference type="NCBI Taxonomy" id="2961619"/>
    <lineage>
        <taxon>Bacteria</taxon>
        <taxon>Pseudomonadati</taxon>
        <taxon>Pseudomonadota</taxon>
        <taxon>Gammaproteobacteria</taxon>
        <taxon>Alteromonadales</taxon>
        <taxon>Alteromonadaceae</taxon>
        <taxon>Alkalimarinus</taxon>
    </lineage>
</organism>
<dbReference type="RefSeq" id="WP_265045910.1">
    <property type="nucleotide sequence ID" value="NZ_CP100390.1"/>
</dbReference>